<evidence type="ECO:0000256" key="12">
    <source>
        <dbReference type="ARBA" id="ARBA00023136"/>
    </source>
</evidence>
<sequence length="158" mass="17242">MQEGPSQGDVAEEEGRLWKTVTLDGVSADDMVPASFTQDRTLISMSSLFISSAQAADGGGILSNPQVLQFAPMIFIFVVFYFLLIRPQQQRARKLRDEQGSLRRGDRIVTAGGIVGVVQATRDDSDEVDVEIAQGVRVKIVRSTITNITSRDKPANDS</sequence>
<dbReference type="SMART" id="SM01323">
    <property type="entry name" value="YajC"/>
    <property type="match status" value="1"/>
</dbReference>
<comment type="similarity">
    <text evidence="3">Belongs to the YajC family.</text>
</comment>
<reference evidence="14 15" key="1">
    <citation type="submission" date="2019-07" db="EMBL/GenBank/DDBJ databases">
        <title>Whole genome shotgun sequence of Gluconobacter kanchanaburiensis NBRC 103587.</title>
        <authorList>
            <person name="Hosoyama A."/>
            <person name="Uohara A."/>
            <person name="Ohji S."/>
            <person name="Ichikawa N."/>
        </authorList>
    </citation>
    <scope>NUCLEOTIDE SEQUENCE [LARGE SCALE GENOMIC DNA]</scope>
    <source>
        <strain evidence="14 15">NBRC 103587</strain>
    </source>
</reference>
<dbReference type="GO" id="GO:0015031">
    <property type="term" value="P:protein transport"/>
    <property type="evidence" value="ECO:0007669"/>
    <property type="project" value="UniProtKB-KW"/>
</dbReference>
<evidence type="ECO:0000313" key="14">
    <source>
        <dbReference type="EMBL" id="GEK95006.1"/>
    </source>
</evidence>
<comment type="subcellular location">
    <subcellularLocation>
        <location evidence="2">Cell membrane</location>
        <topology evidence="2">Single-pass membrane protein</topology>
    </subcellularLocation>
</comment>
<evidence type="ECO:0000256" key="5">
    <source>
        <dbReference type="ARBA" id="ARBA00014962"/>
    </source>
</evidence>
<protein>
    <recommendedName>
        <fullName evidence="5">Sec translocon accessory complex subunit YajC</fullName>
    </recommendedName>
</protein>
<dbReference type="InterPro" id="IPR003849">
    <property type="entry name" value="Preprotein_translocase_YajC"/>
</dbReference>
<dbReference type="Pfam" id="PF02699">
    <property type="entry name" value="YajC"/>
    <property type="match status" value="1"/>
</dbReference>
<evidence type="ECO:0000256" key="2">
    <source>
        <dbReference type="ARBA" id="ARBA00004162"/>
    </source>
</evidence>
<evidence type="ECO:0000313" key="15">
    <source>
        <dbReference type="Proteomes" id="UP000321079"/>
    </source>
</evidence>
<evidence type="ECO:0000256" key="13">
    <source>
        <dbReference type="SAM" id="Phobius"/>
    </source>
</evidence>
<evidence type="ECO:0000256" key="10">
    <source>
        <dbReference type="ARBA" id="ARBA00022989"/>
    </source>
</evidence>
<keyword evidence="15" id="KW-1185">Reference proteome</keyword>
<keyword evidence="10 13" id="KW-1133">Transmembrane helix</keyword>
<dbReference type="AlphaFoldDB" id="A0A511B3K6"/>
<dbReference type="GO" id="GO:0005886">
    <property type="term" value="C:plasma membrane"/>
    <property type="evidence" value="ECO:0007669"/>
    <property type="project" value="UniProtKB-SubCell"/>
</dbReference>
<dbReference type="NCBIfam" id="TIGR00739">
    <property type="entry name" value="yajC"/>
    <property type="match status" value="1"/>
</dbReference>
<keyword evidence="8 13" id="KW-0812">Transmembrane</keyword>
<keyword evidence="11" id="KW-0811">Translocation</keyword>
<evidence type="ECO:0000256" key="11">
    <source>
        <dbReference type="ARBA" id="ARBA00023010"/>
    </source>
</evidence>
<evidence type="ECO:0000256" key="3">
    <source>
        <dbReference type="ARBA" id="ARBA00006742"/>
    </source>
</evidence>
<proteinExistence type="inferred from homology"/>
<keyword evidence="6" id="KW-0813">Transport</keyword>
<keyword evidence="12 13" id="KW-0472">Membrane</keyword>
<gene>
    <name evidence="14" type="ORF">GKA01_02030</name>
</gene>
<organism evidence="14 15">
    <name type="scientific">Gluconobacter kanchanaburiensis NBRC 103587</name>
    <dbReference type="NCBI Taxonomy" id="1307948"/>
    <lineage>
        <taxon>Bacteria</taxon>
        <taxon>Pseudomonadati</taxon>
        <taxon>Pseudomonadota</taxon>
        <taxon>Alphaproteobacteria</taxon>
        <taxon>Acetobacterales</taxon>
        <taxon>Acetobacteraceae</taxon>
        <taxon>Gluconobacter</taxon>
    </lineage>
</organism>
<dbReference type="EMBL" id="BJVA01000001">
    <property type="protein sequence ID" value="GEK95006.1"/>
    <property type="molecule type" value="Genomic_DNA"/>
</dbReference>
<dbReference type="PANTHER" id="PTHR33909">
    <property type="entry name" value="SEC TRANSLOCON ACCESSORY COMPLEX SUBUNIT YAJC"/>
    <property type="match status" value="1"/>
</dbReference>
<accession>A0A511B3K6</accession>
<evidence type="ECO:0000256" key="7">
    <source>
        <dbReference type="ARBA" id="ARBA00022475"/>
    </source>
</evidence>
<keyword evidence="7" id="KW-1003">Cell membrane</keyword>
<feature type="transmembrane region" description="Helical" evidence="13">
    <location>
        <begin position="67"/>
        <end position="85"/>
    </location>
</feature>
<comment type="function">
    <text evidence="1">The SecYEG-SecDF-YajC-YidC holo-translocon (HTL) protein secretase/insertase is a supercomplex required for protein secretion, insertion of proteins into membranes, and assembly of membrane protein complexes. While the SecYEG complex is essential for assembly of a number of proteins and complexes, the SecDF-YajC-YidC subcomplex facilitates these functions.</text>
</comment>
<keyword evidence="9" id="KW-0653">Protein transport</keyword>
<dbReference type="PANTHER" id="PTHR33909:SF1">
    <property type="entry name" value="SEC TRANSLOCON ACCESSORY COMPLEX SUBUNIT YAJC"/>
    <property type="match status" value="1"/>
</dbReference>
<evidence type="ECO:0000256" key="1">
    <source>
        <dbReference type="ARBA" id="ARBA00002061"/>
    </source>
</evidence>
<comment type="subunit">
    <text evidence="4">Part of the SecDF-YidC-YajC translocase complex. The SecDF-YidC-YajC translocase forms a supercomplex with SecYEG, called the holo-translocon (HTL).</text>
</comment>
<name>A0A511B3K6_9PROT</name>
<evidence type="ECO:0000256" key="8">
    <source>
        <dbReference type="ARBA" id="ARBA00022692"/>
    </source>
</evidence>
<evidence type="ECO:0000256" key="9">
    <source>
        <dbReference type="ARBA" id="ARBA00022927"/>
    </source>
</evidence>
<evidence type="ECO:0000256" key="6">
    <source>
        <dbReference type="ARBA" id="ARBA00022448"/>
    </source>
</evidence>
<evidence type="ECO:0000256" key="4">
    <source>
        <dbReference type="ARBA" id="ARBA00011718"/>
    </source>
</evidence>
<dbReference type="PRINTS" id="PR01853">
    <property type="entry name" value="YAJCTRNLCASE"/>
</dbReference>
<comment type="caution">
    <text evidence="14">The sequence shown here is derived from an EMBL/GenBank/DDBJ whole genome shotgun (WGS) entry which is preliminary data.</text>
</comment>
<dbReference type="Proteomes" id="UP000321079">
    <property type="component" value="Unassembled WGS sequence"/>
</dbReference>